<dbReference type="InterPro" id="IPR051818">
    <property type="entry name" value="TPP_dependent_decarboxylase"/>
</dbReference>
<keyword evidence="2" id="KW-0786">Thiamine pyrophosphate</keyword>
<dbReference type="AlphaFoldDB" id="U5YNV2"/>
<protein>
    <recommendedName>
        <fullName evidence="4">Phosphonopyruvate decarboxylase</fullName>
        <ecNumber evidence="4">4.1.1.82</ecNumber>
    </recommendedName>
</protein>
<dbReference type="NCBIfam" id="TIGR03297">
    <property type="entry name" value="Ppyr-DeCO2ase"/>
    <property type="match status" value="1"/>
</dbReference>
<evidence type="ECO:0000313" key="7">
    <source>
        <dbReference type="EMBL" id="AGZ93998.1"/>
    </source>
</evidence>
<feature type="domain" description="Thiamine pyrophosphate enzyme N-terminal TPP-binding" evidence="6">
    <location>
        <begin position="4"/>
        <end position="105"/>
    </location>
</feature>
<keyword evidence="7" id="KW-0670">Pyruvate</keyword>
<dbReference type="PANTHER" id="PTHR42818">
    <property type="entry name" value="SULFOPYRUVATE DECARBOXYLASE SUBUNIT ALPHA"/>
    <property type="match status" value="1"/>
</dbReference>
<dbReference type="GO" id="GO:0017000">
    <property type="term" value="P:antibiotic biosynthetic process"/>
    <property type="evidence" value="ECO:0007669"/>
    <property type="project" value="UniProtKB-UniRule"/>
</dbReference>
<keyword evidence="3" id="KW-0456">Lyase</keyword>
<keyword evidence="1" id="KW-0210">Decarboxylase</keyword>
<dbReference type="InterPro" id="IPR012001">
    <property type="entry name" value="Thiamin_PyroP_enz_TPP-bd_dom"/>
</dbReference>
<evidence type="ECO:0000256" key="4">
    <source>
        <dbReference type="NCBIfam" id="TIGR03297"/>
    </source>
</evidence>
<organism evidence="7">
    <name type="scientific">Streptomyces sp. MMG1662</name>
    <dbReference type="NCBI Taxonomy" id="1415548"/>
    <lineage>
        <taxon>Bacteria</taxon>
        <taxon>Bacillati</taxon>
        <taxon>Actinomycetota</taxon>
        <taxon>Actinomycetes</taxon>
        <taxon>Kitasatosporales</taxon>
        <taxon>Streptomycetaceae</taxon>
        <taxon>Streptomyces</taxon>
    </lineage>
</organism>
<dbReference type="Gene3D" id="3.40.50.970">
    <property type="match status" value="2"/>
</dbReference>
<accession>U5YNV2</accession>
<evidence type="ECO:0000259" key="6">
    <source>
        <dbReference type="Pfam" id="PF02776"/>
    </source>
</evidence>
<dbReference type="EC" id="4.1.1.82" evidence="4"/>
<dbReference type="GO" id="GO:0033980">
    <property type="term" value="F:phosphonopyruvate decarboxylase activity"/>
    <property type="evidence" value="ECO:0007669"/>
    <property type="project" value="UniProtKB-UniRule"/>
</dbReference>
<dbReference type="GO" id="GO:0032923">
    <property type="term" value="P:organic phosphonate biosynthetic process"/>
    <property type="evidence" value="ECO:0007669"/>
    <property type="project" value="InterPro"/>
</dbReference>
<dbReference type="GO" id="GO:0030976">
    <property type="term" value="F:thiamine pyrophosphate binding"/>
    <property type="evidence" value="ECO:0007669"/>
    <property type="project" value="InterPro"/>
</dbReference>
<name>U5YNV2_9ACTN</name>
<dbReference type="SUPFAM" id="SSF52518">
    <property type="entry name" value="Thiamin diphosphate-binding fold (THDP-binding)"/>
    <property type="match status" value="2"/>
</dbReference>
<feature type="domain" description="Thiamine pyrophosphate enzyme TPP-binding" evidence="5">
    <location>
        <begin position="233"/>
        <end position="346"/>
    </location>
</feature>
<dbReference type="CDD" id="cd07035">
    <property type="entry name" value="TPP_PYR_POX_like"/>
    <property type="match status" value="1"/>
</dbReference>
<evidence type="ECO:0000256" key="3">
    <source>
        <dbReference type="ARBA" id="ARBA00023239"/>
    </source>
</evidence>
<dbReference type="EMBL" id="KF386868">
    <property type="protein sequence ID" value="AGZ93998.1"/>
    <property type="molecule type" value="Genomic_DNA"/>
</dbReference>
<reference evidence="7" key="1">
    <citation type="journal article" date="2013" name="Proc. Natl. Acad. Sci. U.S.A.">
        <title>Diversity and abundance of phosphonate biosynthetic genes in nature.</title>
        <authorList>
            <person name="Yu X."/>
            <person name="Doroghazi J.R."/>
            <person name="Janga S.C."/>
            <person name="Zhang J.K."/>
            <person name="Circello B."/>
            <person name="Griffin B.M."/>
            <person name="Labeda D.P."/>
            <person name="Metcalf W.W."/>
        </authorList>
    </citation>
    <scope>NUCLEOTIDE SEQUENCE</scope>
    <source>
        <strain evidence="7">MMG1662</strain>
    </source>
</reference>
<dbReference type="PANTHER" id="PTHR42818:SF1">
    <property type="entry name" value="SULFOPYRUVATE DECARBOXYLASE"/>
    <property type="match status" value="1"/>
</dbReference>
<dbReference type="InterPro" id="IPR011766">
    <property type="entry name" value="TPP_enzyme_TPP-bd"/>
</dbReference>
<dbReference type="InterPro" id="IPR017684">
    <property type="entry name" value="Phosphono-pyrv_decarboxylase"/>
</dbReference>
<proteinExistence type="predicted"/>
<dbReference type="InterPro" id="IPR029061">
    <property type="entry name" value="THDP-binding"/>
</dbReference>
<dbReference type="Pfam" id="PF02776">
    <property type="entry name" value="TPP_enzyme_N"/>
    <property type="match status" value="1"/>
</dbReference>
<evidence type="ECO:0000259" key="5">
    <source>
        <dbReference type="Pfam" id="PF02775"/>
    </source>
</evidence>
<evidence type="ECO:0000256" key="2">
    <source>
        <dbReference type="ARBA" id="ARBA00023052"/>
    </source>
</evidence>
<dbReference type="GO" id="GO:0000287">
    <property type="term" value="F:magnesium ion binding"/>
    <property type="evidence" value="ECO:0007669"/>
    <property type="project" value="UniProtKB-ARBA"/>
</dbReference>
<dbReference type="Pfam" id="PF02775">
    <property type="entry name" value="TPP_enzyme_C"/>
    <property type="match status" value="1"/>
</dbReference>
<sequence>MISAQTFVRSVAERGYDFCSGVPCSLLTPLINHVISDDHLRYVPATSEGEAVALSAGAWLAGRQTVTMCQNSGLGNMVNPLTSLNRPFRIPTLLICTWRGEPGKPDEPQHELMGRITPGLLELLEIGHEPFPAAADMVGATLDRAVRAAADRRTSALVMTAGSVTDMPLSARQATAPLTGVVTDLRETFSGTTRFQALTSLLEWVPDEAAVLVSTGKGGRELYTLADRDQHFYQVGSMGCVSAVGLGVALNSPRPVVVLDGDGAALMKLGNLATIGAMRPGNLVHIVLDNASHDSTGGQPTVSPGVDFAGIAAACGYRTATRCNTLDGFRNVLEGLTSAQGPHLVHLRIAPGSVSGLGRPTIGPHEVADRFRSWLAA</sequence>
<evidence type="ECO:0000256" key="1">
    <source>
        <dbReference type="ARBA" id="ARBA00022793"/>
    </source>
</evidence>